<dbReference type="EMBL" id="CP012836">
    <property type="protein sequence ID" value="AMQ56570.1"/>
    <property type="molecule type" value="Genomic_DNA"/>
</dbReference>
<dbReference type="Proteomes" id="UP000073816">
    <property type="component" value="Chromosome"/>
</dbReference>
<gene>
    <name evidence="2" type="ORF">AO498_09080</name>
</gene>
<dbReference type="KEGG" id="alm:AO498_09080"/>
<name>A0A142EN65_9BACT</name>
<dbReference type="AlphaFoldDB" id="A0A142EN65"/>
<reference evidence="3" key="1">
    <citation type="submission" date="2015-09" db="EMBL/GenBank/DDBJ databases">
        <title>Complete sequence of Algoriphagus sp. M8-2.</title>
        <authorList>
            <person name="Shintani M."/>
        </authorList>
    </citation>
    <scope>NUCLEOTIDE SEQUENCE [LARGE SCALE GENOMIC DNA]</scope>
    <source>
        <strain evidence="3">M8-2</strain>
    </source>
</reference>
<evidence type="ECO:0000313" key="3">
    <source>
        <dbReference type="Proteomes" id="UP000073816"/>
    </source>
</evidence>
<feature type="signal peptide" evidence="1">
    <location>
        <begin position="1"/>
        <end position="22"/>
    </location>
</feature>
<evidence type="ECO:0000256" key="1">
    <source>
        <dbReference type="SAM" id="SignalP"/>
    </source>
</evidence>
<accession>A0A142EN65</accession>
<feature type="chain" id="PRO_5007494488" description="Porin" evidence="1">
    <location>
        <begin position="23"/>
        <end position="652"/>
    </location>
</feature>
<keyword evidence="3" id="KW-1185">Reference proteome</keyword>
<dbReference type="Pfam" id="PF14121">
    <property type="entry name" value="Porin_10"/>
    <property type="match status" value="1"/>
</dbReference>
<dbReference type="RefSeq" id="WP_067546331.1">
    <property type="nucleotide sequence ID" value="NZ_CP012836.1"/>
</dbReference>
<dbReference type="InterPro" id="IPR025631">
    <property type="entry name" value="Porin_10"/>
</dbReference>
<dbReference type="STRING" id="1727163.AO498_09080"/>
<evidence type="ECO:0008006" key="4">
    <source>
        <dbReference type="Google" id="ProtNLM"/>
    </source>
</evidence>
<sequence length="652" mass="75799">MNLKKLILAVIFTVMAVFSAWAQRPIPQQQGQSSGFPAVNRSERQLVNPDEQEQDTGRKALLDDSTRQVYGPKTSLFFFEKDLKRNSLKLFEQDTSLTNFHNYDPVAKSGWKYQDLGNIGSASQSIFFEAPEVIGTRSGLHAYDLYFKDPAKRRYFDTKSPFTEMSAFFGGGNRNLLDITFARNVNPRWNLGFEFSTYRVRKTLNPVNRDDHLANQNSYAFHTNYRSENGRYWILGAFSRMKHVVSEIGGIIPPEVDSTSLYFTYEDAKVWLQNSQARDLRQDYHVYHEYKLGNGLQVYHTLDRKNQNVLFFADLTTSDSLFFPKTRLINPDTTLQQQDFAEWRNEFGIKGSFKGFYYNTFVKFRNGRMRSPSYESGDLRFNELYLGGELIGKISEQWSVSADGEYLVPGNFRIHGIFNSPWLDLEYTKSLFQPNAIQTRFFGNHFEWESEFVDTGLDQIKGTIKLDIKSIQLRPSLTLNRINNYIYFDEAFLPQQTSSSVVMLMPSLKAHVPVGKKFKWDTEVIFTAVSGEEKDAFRIPALMGNTRFYFDSPAFNENVYVQLGVDLRYRSGYFAPAYMPAMQQFHLQNRFDVYAYPVADVFLDFRINRTRVLFKYNHLNAGMLNREGYFVTPDYTGYRSFLDLGITWYLFD</sequence>
<reference evidence="2 3" key="2">
    <citation type="journal article" date="2016" name="Genome Announc.">
        <title>Complete Genome Sequence of Algoriphagus sp. Strain M8-2, Isolated from a Brackish Lake.</title>
        <authorList>
            <person name="Muraguchi Y."/>
            <person name="Kushimoto K."/>
            <person name="Ohtsubo Y."/>
            <person name="Suzuki T."/>
            <person name="Dohra H."/>
            <person name="Kimbara K."/>
            <person name="Shintani M."/>
        </authorList>
    </citation>
    <scope>NUCLEOTIDE SEQUENCE [LARGE SCALE GENOMIC DNA]</scope>
    <source>
        <strain evidence="2 3">M8-2</strain>
    </source>
</reference>
<proteinExistence type="predicted"/>
<protein>
    <recommendedName>
        <fullName evidence="4">Porin</fullName>
    </recommendedName>
</protein>
<keyword evidence="1" id="KW-0732">Signal</keyword>
<evidence type="ECO:0000313" key="2">
    <source>
        <dbReference type="EMBL" id="AMQ56570.1"/>
    </source>
</evidence>
<organism evidence="2 3">
    <name type="scientific">Algoriphagus sanaruensis</name>
    <dbReference type="NCBI Taxonomy" id="1727163"/>
    <lineage>
        <taxon>Bacteria</taxon>
        <taxon>Pseudomonadati</taxon>
        <taxon>Bacteroidota</taxon>
        <taxon>Cytophagia</taxon>
        <taxon>Cytophagales</taxon>
        <taxon>Cyclobacteriaceae</taxon>
        <taxon>Algoriphagus</taxon>
    </lineage>
</organism>
<dbReference type="PATRIC" id="fig|1727163.4.peg.1894"/>